<feature type="transmembrane region" description="Helical" evidence="1">
    <location>
        <begin position="102"/>
        <end position="122"/>
    </location>
</feature>
<accession>G9ZHL3</accession>
<evidence type="ECO:0000313" key="4">
    <source>
        <dbReference type="Proteomes" id="UP000004750"/>
    </source>
</evidence>
<evidence type="ECO:0000313" key="3">
    <source>
        <dbReference type="EMBL" id="EHM52505.1"/>
    </source>
</evidence>
<keyword evidence="1" id="KW-0472">Membrane</keyword>
<proteinExistence type="predicted"/>
<dbReference type="Pfam" id="PF01757">
    <property type="entry name" value="Acyl_transf_3"/>
    <property type="match status" value="1"/>
</dbReference>
<name>G9ZHL3_9GAMM</name>
<protein>
    <submittedName>
        <fullName evidence="3">Acyltransferase</fullName>
    </submittedName>
</protein>
<feature type="transmembrane region" description="Helical" evidence="1">
    <location>
        <begin position="22"/>
        <end position="46"/>
    </location>
</feature>
<dbReference type="Pfam" id="PF06226">
    <property type="entry name" value="DUF1007"/>
    <property type="match status" value="1"/>
</dbReference>
<dbReference type="EMBL" id="AGCM01000133">
    <property type="protein sequence ID" value="EHM52505.1"/>
    <property type="molecule type" value="Genomic_DNA"/>
</dbReference>
<reference evidence="3 4" key="1">
    <citation type="submission" date="2011-08" db="EMBL/GenBank/DDBJ databases">
        <authorList>
            <person name="Weinstock G."/>
            <person name="Sodergren E."/>
            <person name="Clifton S."/>
            <person name="Fulton L."/>
            <person name="Fulton B."/>
            <person name="Courtney L."/>
            <person name="Fronick C."/>
            <person name="Harrison M."/>
            <person name="Strong C."/>
            <person name="Farmer C."/>
            <person name="Delahaunty K."/>
            <person name="Markovic C."/>
            <person name="Hall O."/>
            <person name="Minx P."/>
            <person name="Tomlinson C."/>
            <person name="Mitreva M."/>
            <person name="Hou S."/>
            <person name="Chen J."/>
            <person name="Wollam A."/>
            <person name="Pepin K.H."/>
            <person name="Johnson M."/>
            <person name="Bhonagiri V."/>
            <person name="Zhang X."/>
            <person name="Suruliraj S."/>
            <person name="Warren W."/>
            <person name="Chinwalla A."/>
            <person name="Mardis E.R."/>
            <person name="Wilson R.K."/>
        </authorList>
    </citation>
    <scope>NUCLEOTIDE SEQUENCE [LARGE SCALE GENOMIC DNA]</scope>
    <source>
        <strain evidence="3 4">F0432</strain>
    </source>
</reference>
<dbReference type="PANTHER" id="PTHR36927">
    <property type="entry name" value="BLR4337 PROTEIN"/>
    <property type="match status" value="1"/>
</dbReference>
<keyword evidence="3" id="KW-0012">Acyltransferase</keyword>
<evidence type="ECO:0000259" key="2">
    <source>
        <dbReference type="Pfam" id="PF01757"/>
    </source>
</evidence>
<feature type="transmembrane region" description="Helical" evidence="1">
    <location>
        <begin position="134"/>
        <end position="154"/>
    </location>
</feature>
<feature type="transmembrane region" description="Helical" evidence="1">
    <location>
        <begin position="239"/>
        <end position="257"/>
    </location>
</feature>
<organism evidence="3 4">
    <name type="scientific">Cardiobacterium valvarum F0432</name>
    <dbReference type="NCBI Taxonomy" id="797473"/>
    <lineage>
        <taxon>Bacteria</taxon>
        <taxon>Pseudomonadati</taxon>
        <taxon>Pseudomonadota</taxon>
        <taxon>Gammaproteobacteria</taxon>
        <taxon>Cardiobacteriales</taxon>
        <taxon>Cardiobacteriaceae</taxon>
        <taxon>Cardiobacterium</taxon>
    </lineage>
</organism>
<feature type="transmembrane region" description="Helical" evidence="1">
    <location>
        <begin position="67"/>
        <end position="90"/>
    </location>
</feature>
<feature type="domain" description="Acyltransferase 3" evidence="2">
    <location>
        <begin position="32"/>
        <end position="318"/>
    </location>
</feature>
<dbReference type="HOGENOM" id="CLU_508719_0_0_6"/>
<gene>
    <name evidence="3" type="ORF">HMPREF9080_02280</name>
</gene>
<feature type="transmembrane region" description="Helical" evidence="1">
    <location>
        <begin position="302"/>
        <end position="321"/>
    </location>
</feature>
<dbReference type="PANTHER" id="PTHR36927:SF1">
    <property type="entry name" value="MDO-LIKE PROTEIN"/>
    <property type="match status" value="1"/>
</dbReference>
<keyword evidence="3" id="KW-0808">Transferase</keyword>
<evidence type="ECO:0000256" key="1">
    <source>
        <dbReference type="SAM" id="Phobius"/>
    </source>
</evidence>
<dbReference type="GO" id="GO:0016747">
    <property type="term" value="F:acyltransferase activity, transferring groups other than amino-acyl groups"/>
    <property type="evidence" value="ECO:0007669"/>
    <property type="project" value="InterPro"/>
</dbReference>
<keyword evidence="1" id="KW-1133">Transmembrane helix</keyword>
<dbReference type="InterPro" id="IPR010412">
    <property type="entry name" value="DUF1007"/>
</dbReference>
<dbReference type="InterPro" id="IPR050623">
    <property type="entry name" value="Glucan_succinyl_AcylTrfase"/>
</dbReference>
<dbReference type="AlphaFoldDB" id="G9ZHL3"/>
<dbReference type="Proteomes" id="UP000004750">
    <property type="component" value="Unassembled WGS sequence"/>
</dbReference>
<feature type="transmembrane region" description="Helical" evidence="1">
    <location>
        <begin position="201"/>
        <end position="219"/>
    </location>
</feature>
<feature type="transmembrane region" description="Helical" evidence="1">
    <location>
        <begin position="166"/>
        <end position="189"/>
    </location>
</feature>
<dbReference type="InterPro" id="IPR002656">
    <property type="entry name" value="Acyl_transf_3_dom"/>
</dbReference>
<sequence>MPLPSSRLFAAFVYASPYHRSMALYATIYPEHLFRMEAFFLVSGFLSQMTLARKTKAVFWRARLKRVLVPLLLGCLGANFILQVFGSIFMEYRWAHYDFWRWVMHGWFLICLMVFASIDMLLPRGVFARIGMLPCLLVAAISSVGYTALIFWNSESWHLGGDLSTLYNFFILHGVQYYPFYFAGSLLYYHQDKLAHISRRTLILLGVLSLVAMALIYPHGLELYPIFNNGIDGILIQRLVLMTASGSVAFLLFYYFYHVQREGSRTVRYLINSAIVIYLVHHPLVIMLGWLLDDPALSNTQYYLLLLTLTFTFSYLCYEGVRRTAILRFAFGLKPQQPRHALARMTTLLSLLLAPALALAHPHQWIDLRITPETDAGGALTALRESWEFDPYTSEILIQRNKEPAALAQFKKDIDQYFREQHGFTYGDALSFGEPRDSTIDTSGGVLRYTYTLPLKQPVRGMARFKIYENSYYMDVTYALDQPKQWDNGCTLTIREAKPSAEEEELAASFDQNAQAPAGLGAVFAQTSELQCGTP</sequence>
<dbReference type="STRING" id="797473.HMPREF9080_02280"/>
<keyword evidence="1" id="KW-0812">Transmembrane</keyword>
<comment type="caution">
    <text evidence="3">The sequence shown here is derived from an EMBL/GenBank/DDBJ whole genome shotgun (WGS) entry which is preliminary data.</text>
</comment>
<feature type="transmembrane region" description="Helical" evidence="1">
    <location>
        <begin position="269"/>
        <end position="290"/>
    </location>
</feature>